<feature type="region of interest" description="Disordered" evidence="1">
    <location>
        <begin position="1"/>
        <end position="32"/>
    </location>
</feature>
<gene>
    <name evidence="3" type="primary">Cic</name>
    <name evidence="3" type="ORF">COPSEC_R16290</name>
</gene>
<organism evidence="3 4">
    <name type="scientific">Copsychus sechellarum</name>
    <dbReference type="NCBI Taxonomy" id="797021"/>
    <lineage>
        <taxon>Eukaryota</taxon>
        <taxon>Metazoa</taxon>
        <taxon>Chordata</taxon>
        <taxon>Craniata</taxon>
        <taxon>Vertebrata</taxon>
        <taxon>Euteleostomi</taxon>
        <taxon>Archelosauria</taxon>
        <taxon>Archosauria</taxon>
        <taxon>Dinosauria</taxon>
        <taxon>Saurischia</taxon>
        <taxon>Theropoda</taxon>
        <taxon>Coelurosauria</taxon>
        <taxon>Aves</taxon>
        <taxon>Neognathae</taxon>
        <taxon>Neoaves</taxon>
        <taxon>Telluraves</taxon>
        <taxon>Australaves</taxon>
        <taxon>Passeriformes</taxon>
        <taxon>Muscicapidae</taxon>
        <taxon>Copsychus</taxon>
    </lineage>
</organism>
<accession>A0A851VWY0</accession>
<feature type="domain" description="Protein capicua homolog-like" evidence="2">
    <location>
        <begin position="95"/>
        <end position="169"/>
    </location>
</feature>
<evidence type="ECO:0000259" key="2">
    <source>
        <dbReference type="Pfam" id="PF16090"/>
    </source>
</evidence>
<dbReference type="Proteomes" id="UP000659062">
    <property type="component" value="Unassembled WGS sequence"/>
</dbReference>
<evidence type="ECO:0000256" key="1">
    <source>
        <dbReference type="SAM" id="MobiDB-lite"/>
    </source>
</evidence>
<feature type="non-terminal residue" evidence="3">
    <location>
        <position position="184"/>
    </location>
</feature>
<proteinExistence type="predicted"/>
<sequence length="184" mass="19212">GSGCSSTDTASEHSADEGGGLPAAPPPSDPPAAAALEAAFRRLRCQRVLARRDGVFRPAVVKQLRRDGHELGVQFAGDRGLTFFDGGFLLGDPPAVVLDATPPAGALGVGTAVCARLDPAETLYRPGTVVEVSAKPPSYRVRFAPPPPAPPVWVPRSGLRLLRPPWPPQGEASQPPGEEEEDEA</sequence>
<evidence type="ECO:0000313" key="3">
    <source>
        <dbReference type="EMBL" id="NXD47134.1"/>
    </source>
</evidence>
<comment type="caution">
    <text evidence="3">The sequence shown here is derived from an EMBL/GenBank/DDBJ whole genome shotgun (WGS) entry which is preliminary data.</text>
</comment>
<dbReference type="Pfam" id="PF16090">
    <property type="entry name" value="DUF4819"/>
    <property type="match status" value="1"/>
</dbReference>
<dbReference type="AlphaFoldDB" id="A0A851VWY0"/>
<reference evidence="3" key="1">
    <citation type="submission" date="2019-09" db="EMBL/GenBank/DDBJ databases">
        <title>Bird 10,000 Genomes (B10K) Project - Family phase.</title>
        <authorList>
            <person name="Zhang G."/>
        </authorList>
    </citation>
    <scope>NUCLEOTIDE SEQUENCE</scope>
    <source>
        <strain evidence="3">OUT-0061</strain>
        <tissue evidence="3">Blood</tissue>
    </source>
</reference>
<dbReference type="OrthoDB" id="10051111at2759"/>
<feature type="non-terminal residue" evidence="3">
    <location>
        <position position="1"/>
    </location>
</feature>
<feature type="region of interest" description="Disordered" evidence="1">
    <location>
        <begin position="163"/>
        <end position="184"/>
    </location>
</feature>
<keyword evidence="4" id="KW-1185">Reference proteome</keyword>
<evidence type="ECO:0000313" key="4">
    <source>
        <dbReference type="Proteomes" id="UP000659062"/>
    </source>
</evidence>
<name>A0A851VWY0_9PASS</name>
<protein>
    <submittedName>
        <fullName evidence="3">CIC protein</fullName>
    </submittedName>
</protein>
<dbReference type="InterPro" id="IPR032147">
    <property type="entry name" value="Cic_dom"/>
</dbReference>
<dbReference type="EMBL" id="WBNE01001516">
    <property type="protein sequence ID" value="NXD47134.1"/>
    <property type="molecule type" value="Genomic_DNA"/>
</dbReference>